<reference evidence="1 2" key="1">
    <citation type="submission" date="2021-11" db="EMBL/GenBank/DDBJ databases">
        <title>Lacrimispora sp. nov. NSJ-141 isolated from human feces.</title>
        <authorList>
            <person name="Abdugheni R."/>
        </authorList>
    </citation>
    <scope>NUCLEOTIDE SEQUENCE [LARGE SCALE GENOMIC DNA]</scope>
    <source>
        <strain evidence="1 2">NSJ-141</strain>
    </source>
</reference>
<dbReference type="AlphaFoldDB" id="A0AAP2RIR1"/>
<keyword evidence="2" id="KW-1185">Reference proteome</keyword>
<protein>
    <submittedName>
        <fullName evidence="1">Uncharacterized protein</fullName>
    </submittedName>
</protein>
<dbReference type="RefSeq" id="WP_231062380.1">
    <property type="nucleotide sequence ID" value="NZ_JAJNOR010000004.1"/>
</dbReference>
<comment type="caution">
    <text evidence="1">The sequence shown here is derived from an EMBL/GenBank/DDBJ whole genome shotgun (WGS) entry which is preliminary data.</text>
</comment>
<evidence type="ECO:0000313" key="2">
    <source>
        <dbReference type="Proteomes" id="UP001299265"/>
    </source>
</evidence>
<evidence type="ECO:0000313" key="1">
    <source>
        <dbReference type="EMBL" id="MCD2492486.1"/>
    </source>
</evidence>
<gene>
    <name evidence="1" type="ORF">LQE92_07555</name>
</gene>
<dbReference type="Proteomes" id="UP001299265">
    <property type="component" value="Unassembled WGS sequence"/>
</dbReference>
<name>A0AAP2RIR1_9FIRM</name>
<proteinExistence type="predicted"/>
<organism evidence="1 2">
    <name type="scientific">Lientehia hominis</name>
    <dbReference type="NCBI Taxonomy" id="2897778"/>
    <lineage>
        <taxon>Bacteria</taxon>
        <taxon>Bacillati</taxon>
        <taxon>Bacillota</taxon>
        <taxon>Clostridia</taxon>
        <taxon>Lachnospirales</taxon>
        <taxon>Lachnospiraceae</taxon>
        <taxon>Lientehia</taxon>
    </lineage>
</organism>
<accession>A0AAP2RIR1</accession>
<sequence length="119" mass="13648">MSDYRTGVTTELNKLIEIDKLQQQLDKFSSQSFKIKLDFDTKGIDFNNLKKTFFKLGQQAYDSYSSGLQTAGSTNDIYSLLNIINKLPKETRRISTLFEDQSPIQIHQNSSLQNAGERF</sequence>
<dbReference type="EMBL" id="JAJNOR010000004">
    <property type="protein sequence ID" value="MCD2492486.1"/>
    <property type="molecule type" value="Genomic_DNA"/>
</dbReference>